<protein>
    <recommendedName>
        <fullName evidence="4">RHS repeat-associated core domain-containing protein</fullName>
    </recommendedName>
</protein>
<dbReference type="Proteomes" id="UP001228113">
    <property type="component" value="Chromosome"/>
</dbReference>
<evidence type="ECO:0000313" key="3">
    <source>
        <dbReference type="Proteomes" id="UP001228113"/>
    </source>
</evidence>
<proteinExistence type="predicted"/>
<dbReference type="EMBL" id="AP027081">
    <property type="protein sequence ID" value="BDU77246.1"/>
    <property type="molecule type" value="Genomic_DNA"/>
</dbReference>
<dbReference type="NCBIfam" id="TIGR03696">
    <property type="entry name" value="Rhs_assc_core"/>
    <property type="match status" value="1"/>
</dbReference>
<dbReference type="AlphaFoldDB" id="A0AA48GQ78"/>
<dbReference type="KEGG" id="msea:METESE_22040"/>
<keyword evidence="3" id="KW-1185">Reference proteome</keyword>
<gene>
    <name evidence="2" type="ORF">METESE_22040</name>
</gene>
<dbReference type="NCBIfam" id="TIGR01643">
    <property type="entry name" value="YD_repeat_2x"/>
    <property type="match status" value="1"/>
</dbReference>
<feature type="compositionally biased region" description="Low complexity" evidence="1">
    <location>
        <begin position="33"/>
        <end position="42"/>
    </location>
</feature>
<organism evidence="2 3">
    <name type="scientific">Mesoterricola sediminis</name>
    <dbReference type="NCBI Taxonomy" id="2927980"/>
    <lineage>
        <taxon>Bacteria</taxon>
        <taxon>Pseudomonadati</taxon>
        <taxon>Acidobacteriota</taxon>
        <taxon>Holophagae</taxon>
        <taxon>Holophagales</taxon>
        <taxon>Holophagaceae</taxon>
        <taxon>Mesoterricola</taxon>
    </lineage>
</organism>
<accession>A0AA48GQ78</accession>
<reference evidence="2" key="1">
    <citation type="journal article" date="2023" name="Int. J. Syst. Evol. Microbiol.">
        <title>Mesoterricola silvestris gen. nov., sp. nov., Mesoterricola sediminis sp. nov., Geothrix oryzae sp. nov., Geothrix edaphica sp. nov., Geothrix rubra sp. nov., and Geothrix limicola sp. nov., six novel members of Acidobacteriota isolated from soils.</title>
        <authorList>
            <person name="Itoh H."/>
            <person name="Sugisawa Y."/>
            <person name="Mise K."/>
            <person name="Xu Z."/>
            <person name="Kuniyasu M."/>
            <person name="Ushijima N."/>
            <person name="Kawano K."/>
            <person name="Kobayashi E."/>
            <person name="Shiratori Y."/>
            <person name="Masuda Y."/>
            <person name="Senoo K."/>
        </authorList>
    </citation>
    <scope>NUCLEOTIDE SEQUENCE</scope>
    <source>
        <strain evidence="2">W786</strain>
    </source>
</reference>
<dbReference type="InterPro" id="IPR006530">
    <property type="entry name" value="YD"/>
</dbReference>
<dbReference type="Gene3D" id="2.180.10.10">
    <property type="entry name" value="RHS repeat-associated core"/>
    <property type="match status" value="2"/>
</dbReference>
<name>A0AA48GQ78_9BACT</name>
<sequence length="1156" mass="123023">MGSTQIAFYPPTDPKYGNAVPISESRLDDRGRVVSSRTTTSTDEAGVDNSLTSVTGEVIWSAGGPRITVTNVIDNTTGLPIIVTRTAGAYSDKSTTSTIFHPEILDPARKSSSDYERTTPAGTFHAPMQALNWDPTTWFPSRAYRTPWSGGAYQGTNLTYDAASGRATGSSTYGTAPLLMSGNATRTLTREATSGLPTSEQTTFDVPGGTDTITTRWTSYDSADRILESKAVLIDDQGAEHEVTTTTSWDARGRMTGSSTGGQSPVTTAYPSERQVAVTLLGLTTTTTFDGFGRVRSRVRGGDGVTETYTYDANGLQVKVTETNPKGDVRASTRRYDALGRVTALQPMVGPSVAYAYTSDDVFQTVTTTVSPAGGTPFTTSSTTDLWGQVVSSTDAVGTVTQATYDVQGHPLTMTVTSLGSTQTRSWEYNGMGFLTASTQPETGTTTYSGFDIQGRPTIISDATGRVQTLQIDGLGRVRRVSKGGDFLSTAYVGLRLTSMTSSCSGIQTGITFQHDGFGRLTQETASLTGLGMGTWGFSYDYDSLGRRSTVTYSPSGRVATTVWGGASDYGRVIGLKLGARNVVTSVTYDDWGNRTGLTFASGASNTWAWSTDGLQRVSQTIKPSQTTGIVRSYAYDAMNRLEKAGEWTSLVHDNLGRLTRATLAQMAGLPLPAGDGPVTYGYDGFGNNTSTSGAQSAAMTNVSLAIPPATNRMPPSATNGAVTGWSYAANGEAQTVGRAPGTGTVQLGLTWDSFGRLQGADTDTYSYLPNGLRASRTNSADLTQNRIYAYGASGQLLSEFRKNPSGAFEGRDILYLGNLAIAEVDASGDVHELHSDHLGTPLVVTAGATGQTEGTQYYGPYGEWLQSSGTYVPTTGFTGHLQQEPNGLVYMRGRFYSPVWHRFLNSDGGVDPAQRNQFGYCVGSPMMAKDPSGMFVNMGDKTQTPNWSNFDSPVLPPGWGVTFVRPGFGYSGKQVDNFAWSAWMNPAPPPTQITQSQTDSNNLGVSPTVLSPAMKNYVVNGTNYASVFDPEDPGNSSAIDYLALNAPESPTFMFGAHGVNSNQGWVDFAGTGSGGAYYDVDSVCQIIHDSSYYSAGMPITLVMCGGADDKYGHTAFAQQVADRMYAMTGARTVVFGYNGNINPWNVNLSTPFTSR</sequence>
<dbReference type="InterPro" id="IPR022385">
    <property type="entry name" value="Rhs_assc_core"/>
</dbReference>
<evidence type="ECO:0000256" key="1">
    <source>
        <dbReference type="SAM" id="MobiDB-lite"/>
    </source>
</evidence>
<evidence type="ECO:0008006" key="4">
    <source>
        <dbReference type="Google" id="ProtNLM"/>
    </source>
</evidence>
<feature type="region of interest" description="Disordered" evidence="1">
    <location>
        <begin position="28"/>
        <end position="48"/>
    </location>
</feature>
<evidence type="ECO:0000313" key="2">
    <source>
        <dbReference type="EMBL" id="BDU77246.1"/>
    </source>
</evidence>